<dbReference type="NCBIfam" id="TIGR00230">
    <property type="entry name" value="sfsA"/>
    <property type="match status" value="1"/>
</dbReference>
<dbReference type="Gene3D" id="3.40.1350.60">
    <property type="match status" value="1"/>
</dbReference>
<dbReference type="InterPro" id="IPR040452">
    <property type="entry name" value="SfsA_C"/>
</dbReference>
<proteinExistence type="inferred from homology"/>
<dbReference type="RefSeq" id="WP_074445606.1">
    <property type="nucleotide sequence ID" value="NZ_FMBM01000002.1"/>
</dbReference>
<evidence type="ECO:0000313" key="5">
    <source>
        <dbReference type="EMBL" id="SCC82036.1"/>
    </source>
</evidence>
<dbReference type="PANTHER" id="PTHR30545">
    <property type="entry name" value="SUGAR FERMENTATION STIMULATION PROTEIN A"/>
    <property type="match status" value="1"/>
</dbReference>
<dbReference type="Proteomes" id="UP000182800">
    <property type="component" value="Unassembled WGS sequence"/>
</dbReference>
<keyword evidence="7" id="KW-1185">Reference proteome</keyword>
<comment type="similarity">
    <text evidence="1">Belongs to the SfsA family.</text>
</comment>
<protein>
    <recommendedName>
        <fullName evidence="1">Sugar fermentation stimulation protein homolog</fullName>
    </recommendedName>
</protein>
<evidence type="ECO:0000313" key="4">
    <source>
        <dbReference type="EMBL" id="KPQ11314.1"/>
    </source>
</evidence>
<dbReference type="PANTHER" id="PTHR30545:SF2">
    <property type="entry name" value="SUGAR FERMENTATION STIMULATION PROTEIN A"/>
    <property type="match status" value="1"/>
</dbReference>
<dbReference type="Pfam" id="PF03749">
    <property type="entry name" value="SfsA"/>
    <property type="match status" value="1"/>
</dbReference>
<dbReference type="InterPro" id="IPR041465">
    <property type="entry name" value="SfsA_N"/>
</dbReference>
<evidence type="ECO:0000313" key="7">
    <source>
        <dbReference type="Proteomes" id="UP000182800"/>
    </source>
</evidence>
<dbReference type="PATRIC" id="fig|1653334.4.peg.2410"/>
<evidence type="ECO:0000259" key="3">
    <source>
        <dbReference type="Pfam" id="PF17746"/>
    </source>
</evidence>
<dbReference type="EMBL" id="LJSX01000008">
    <property type="protein sequence ID" value="KPQ11314.1"/>
    <property type="molecule type" value="Genomic_DNA"/>
</dbReference>
<reference evidence="4 6" key="1">
    <citation type="submission" date="2015-09" db="EMBL/GenBank/DDBJ databases">
        <title>Identification and resolution of microdiversity through metagenomic sequencing of parallel consortia.</title>
        <authorList>
            <person name="Nelson W.C."/>
            <person name="Romine M.F."/>
            <person name="Lindemann S.R."/>
        </authorList>
    </citation>
    <scope>NUCLEOTIDE SEQUENCE [LARGE SCALE GENOMIC DNA]</scope>
    <source>
        <strain evidence="4">HL-109</strain>
    </source>
</reference>
<dbReference type="Gene3D" id="2.40.50.580">
    <property type="match status" value="1"/>
</dbReference>
<accession>A0A0N8KEH0</accession>
<dbReference type="OrthoDB" id="9802365at2"/>
<dbReference type="STRING" id="1653334.GA0071312_3010"/>
<dbReference type="GO" id="GO:0003677">
    <property type="term" value="F:DNA binding"/>
    <property type="evidence" value="ECO:0007669"/>
    <property type="project" value="InterPro"/>
</dbReference>
<gene>
    <name evidence="1 4" type="primary">sfsA</name>
    <name evidence="5" type="ORF">GA0071312_3010</name>
    <name evidence="4" type="ORF">HLUCCO17_06675</name>
</gene>
<dbReference type="AlphaFoldDB" id="A0A0N8KEH0"/>
<evidence type="ECO:0000313" key="6">
    <source>
        <dbReference type="Proteomes" id="UP000050497"/>
    </source>
</evidence>
<dbReference type="InterPro" id="IPR005224">
    <property type="entry name" value="SfsA"/>
</dbReference>
<feature type="domain" description="Sugar fermentation stimulation protein C-terminal" evidence="2">
    <location>
        <begin position="89"/>
        <end position="226"/>
    </location>
</feature>
<dbReference type="HAMAP" id="MF_00095">
    <property type="entry name" value="SfsA"/>
    <property type="match status" value="1"/>
</dbReference>
<dbReference type="EMBL" id="FMBM01000002">
    <property type="protein sequence ID" value="SCC82036.1"/>
    <property type="molecule type" value="Genomic_DNA"/>
</dbReference>
<name>A0A0N8KEH0_9HYPH</name>
<evidence type="ECO:0000259" key="2">
    <source>
        <dbReference type="Pfam" id="PF03749"/>
    </source>
</evidence>
<organism evidence="4 6">
    <name type="scientific">Saliniramus fredricksonii</name>
    <dbReference type="NCBI Taxonomy" id="1653334"/>
    <lineage>
        <taxon>Bacteria</taxon>
        <taxon>Pseudomonadati</taxon>
        <taxon>Pseudomonadota</taxon>
        <taxon>Alphaproteobacteria</taxon>
        <taxon>Hyphomicrobiales</taxon>
        <taxon>Salinarimonadaceae</taxon>
        <taxon>Saliniramus</taxon>
    </lineage>
</organism>
<evidence type="ECO:0000256" key="1">
    <source>
        <dbReference type="HAMAP-Rule" id="MF_00095"/>
    </source>
</evidence>
<reference evidence="5 7" key="2">
    <citation type="submission" date="2016-08" db="EMBL/GenBank/DDBJ databases">
        <authorList>
            <person name="Varghese N."/>
            <person name="Submissions Spin"/>
        </authorList>
    </citation>
    <scope>NUCLEOTIDE SEQUENCE [LARGE SCALE GENOMIC DNA]</scope>
    <source>
        <strain evidence="5 7">HL-109</strain>
    </source>
</reference>
<dbReference type="Pfam" id="PF17746">
    <property type="entry name" value="SfsA_N"/>
    <property type="match status" value="1"/>
</dbReference>
<comment type="caution">
    <text evidence="4">The sequence shown here is derived from an EMBL/GenBank/DDBJ whole genome shotgun (WGS) entry which is preliminary data.</text>
</comment>
<feature type="domain" description="SfsA N-terminal OB" evidence="3">
    <location>
        <begin position="13"/>
        <end position="73"/>
    </location>
</feature>
<dbReference type="Proteomes" id="UP000050497">
    <property type="component" value="Unassembled WGS sequence"/>
</dbReference>
<sequence>MKFEKPLVSGRLLRRYKRFLADISLDDGSEITAHVANPGAMLGLEAEGARVFLSRSDNPKRKLPYSWEIVEAAPMHGGAARLVGVNTAQPNRLVAEALAAGALAPFRDYAHVRPEVRYGEASRVDFLLSGEGRAPCYLEVKNVHLMRADGLAEFPDCKAARSARHMRELAAMCAQGARAALVYVVQMQAERFAVAADLDPAYAAACHAAREAGVEIHAYRCDVTPEAITIAEPITVMQ</sequence>
<dbReference type="CDD" id="cd22359">
    <property type="entry name" value="SfsA-like_bacterial"/>
    <property type="match status" value="1"/>
</dbReference>